<dbReference type="OrthoDB" id="160054at2759"/>
<dbReference type="PANTHER" id="PTHR35396">
    <property type="entry name" value="SMALL SECRETED PROTEIN"/>
    <property type="match status" value="1"/>
</dbReference>
<reference evidence="2 3" key="1">
    <citation type="submission" date="2017-05" db="EMBL/GenBank/DDBJ databases">
        <title>Draft genome sequence of Elsinoe australis.</title>
        <authorList>
            <person name="Cheng Q."/>
        </authorList>
    </citation>
    <scope>NUCLEOTIDE SEQUENCE [LARGE SCALE GENOMIC DNA]</scope>
    <source>
        <strain evidence="2 3">NL1</strain>
    </source>
</reference>
<dbReference type="Proteomes" id="UP000243723">
    <property type="component" value="Unassembled WGS sequence"/>
</dbReference>
<dbReference type="EMBL" id="NHZQ01000236">
    <property type="protein sequence ID" value="PSK46027.1"/>
    <property type="molecule type" value="Genomic_DNA"/>
</dbReference>
<keyword evidence="1" id="KW-0732">Signal</keyword>
<keyword evidence="3" id="KW-1185">Reference proteome</keyword>
<feature type="chain" id="PRO_5015195875" evidence="1">
    <location>
        <begin position="23"/>
        <end position="158"/>
    </location>
</feature>
<feature type="signal peptide" evidence="1">
    <location>
        <begin position="1"/>
        <end position="22"/>
    </location>
</feature>
<organism evidence="2 3">
    <name type="scientific">Elsinoe australis</name>
    <dbReference type="NCBI Taxonomy" id="40998"/>
    <lineage>
        <taxon>Eukaryota</taxon>
        <taxon>Fungi</taxon>
        <taxon>Dikarya</taxon>
        <taxon>Ascomycota</taxon>
        <taxon>Pezizomycotina</taxon>
        <taxon>Dothideomycetes</taxon>
        <taxon>Dothideomycetidae</taxon>
        <taxon>Myriangiales</taxon>
        <taxon>Elsinoaceae</taxon>
        <taxon>Elsinoe</taxon>
    </lineage>
</organism>
<sequence length="158" mass="16849">MQLTIATLTALASALALSGVQAKALSNTPGVCYLPGPECTPYTPPDFIQDSECAFNKRTGKLPQTFAVWQHNPAFDKSHGAPYGKCIAYTCPVAANIKKKFDPGCWTFFWTSATAGAKPGPGTDCVRSPVNNNCGCQTSDGKFHEGRDDCWKDPGVGK</sequence>
<evidence type="ECO:0000313" key="3">
    <source>
        <dbReference type="Proteomes" id="UP000243723"/>
    </source>
</evidence>
<dbReference type="AlphaFoldDB" id="A0A2P7ZCS1"/>
<comment type="caution">
    <text evidence="2">The sequence shown here is derived from an EMBL/GenBank/DDBJ whole genome shotgun (WGS) entry which is preliminary data.</text>
</comment>
<dbReference type="PANTHER" id="PTHR35396:SF1">
    <property type="entry name" value="SMALL SECRETED PROTEIN"/>
    <property type="match status" value="1"/>
</dbReference>
<evidence type="ECO:0000313" key="2">
    <source>
        <dbReference type="EMBL" id="PSK46027.1"/>
    </source>
</evidence>
<protein>
    <submittedName>
        <fullName evidence="2">Uncharacterized protein</fullName>
    </submittedName>
</protein>
<name>A0A2P7ZCS1_9PEZI</name>
<gene>
    <name evidence="2" type="ORF">B9Z65_4995</name>
</gene>
<evidence type="ECO:0000256" key="1">
    <source>
        <dbReference type="SAM" id="SignalP"/>
    </source>
</evidence>
<accession>A0A2P7ZCS1</accession>
<proteinExistence type="predicted"/>